<gene>
    <name evidence="2" type="ORF">LAESUDRAFT_728207</name>
</gene>
<dbReference type="AlphaFoldDB" id="A0A165D967"/>
<evidence type="ECO:0000313" key="3">
    <source>
        <dbReference type="Proteomes" id="UP000076871"/>
    </source>
</evidence>
<feature type="compositionally biased region" description="Low complexity" evidence="1">
    <location>
        <begin position="13"/>
        <end position="26"/>
    </location>
</feature>
<dbReference type="InParanoid" id="A0A165D967"/>
<dbReference type="Proteomes" id="UP000076871">
    <property type="component" value="Unassembled WGS sequence"/>
</dbReference>
<sequence length="88" mass="9894">MEDEGEDPMSDQISLTIASSSGSSSSTSVASRQLEHVQLAYDFMAAYSIVEQRRVAIEHAKTEVSSMRSWPSHDVNIFRPELCYFSFQ</sequence>
<organism evidence="2 3">
    <name type="scientific">Laetiporus sulphureus 93-53</name>
    <dbReference type="NCBI Taxonomy" id="1314785"/>
    <lineage>
        <taxon>Eukaryota</taxon>
        <taxon>Fungi</taxon>
        <taxon>Dikarya</taxon>
        <taxon>Basidiomycota</taxon>
        <taxon>Agaricomycotina</taxon>
        <taxon>Agaricomycetes</taxon>
        <taxon>Polyporales</taxon>
        <taxon>Laetiporus</taxon>
    </lineage>
</organism>
<protein>
    <submittedName>
        <fullName evidence="2">Uncharacterized protein</fullName>
    </submittedName>
</protein>
<name>A0A165D967_9APHY</name>
<evidence type="ECO:0000313" key="2">
    <source>
        <dbReference type="EMBL" id="KZT04366.1"/>
    </source>
</evidence>
<dbReference type="EMBL" id="KV427637">
    <property type="protein sequence ID" value="KZT04366.1"/>
    <property type="molecule type" value="Genomic_DNA"/>
</dbReference>
<proteinExistence type="predicted"/>
<dbReference type="GeneID" id="63826417"/>
<dbReference type="RefSeq" id="XP_040762106.1">
    <property type="nucleotide sequence ID" value="XM_040909388.1"/>
</dbReference>
<reference evidence="2 3" key="1">
    <citation type="journal article" date="2016" name="Mol. Biol. Evol.">
        <title>Comparative Genomics of Early-Diverging Mushroom-Forming Fungi Provides Insights into the Origins of Lignocellulose Decay Capabilities.</title>
        <authorList>
            <person name="Nagy L.G."/>
            <person name="Riley R."/>
            <person name="Tritt A."/>
            <person name="Adam C."/>
            <person name="Daum C."/>
            <person name="Floudas D."/>
            <person name="Sun H."/>
            <person name="Yadav J.S."/>
            <person name="Pangilinan J."/>
            <person name="Larsson K.H."/>
            <person name="Matsuura K."/>
            <person name="Barry K."/>
            <person name="Labutti K."/>
            <person name="Kuo R."/>
            <person name="Ohm R.A."/>
            <person name="Bhattacharya S.S."/>
            <person name="Shirouzu T."/>
            <person name="Yoshinaga Y."/>
            <person name="Martin F.M."/>
            <person name="Grigoriev I.V."/>
            <person name="Hibbett D.S."/>
        </authorList>
    </citation>
    <scope>NUCLEOTIDE SEQUENCE [LARGE SCALE GENOMIC DNA]</scope>
    <source>
        <strain evidence="2 3">93-53</strain>
    </source>
</reference>
<keyword evidence="3" id="KW-1185">Reference proteome</keyword>
<evidence type="ECO:0000256" key="1">
    <source>
        <dbReference type="SAM" id="MobiDB-lite"/>
    </source>
</evidence>
<accession>A0A165D967</accession>
<feature type="region of interest" description="Disordered" evidence="1">
    <location>
        <begin position="1"/>
        <end position="26"/>
    </location>
</feature>